<keyword evidence="1" id="KW-0560">Oxidoreductase</keyword>
<accession>A0A286RJ77</accession>
<reference evidence="3 4" key="1">
    <citation type="journal article" name="Front. Microbiol.">
        <title>Sugar Metabolism of the First Thermophilic Planctomycete Thermogutta terrifontis: Comparative Genomic and Transcriptomic Approaches.</title>
        <authorList>
            <person name="Elcheninov A.G."/>
            <person name="Menzel P."/>
            <person name="Gudbergsdottir S.R."/>
            <person name="Slesarev A.I."/>
            <person name="Kadnikov V.V."/>
            <person name="Krogh A."/>
            <person name="Bonch-Osmolovskaya E.A."/>
            <person name="Peng X."/>
            <person name="Kublanov I.V."/>
        </authorList>
    </citation>
    <scope>NUCLEOTIDE SEQUENCE [LARGE SCALE GENOMIC DNA]</scope>
    <source>
        <strain evidence="3 4">R1</strain>
    </source>
</reference>
<organism evidence="3 4">
    <name type="scientific">Thermogutta terrifontis</name>
    <dbReference type="NCBI Taxonomy" id="1331910"/>
    <lineage>
        <taxon>Bacteria</taxon>
        <taxon>Pseudomonadati</taxon>
        <taxon>Planctomycetota</taxon>
        <taxon>Planctomycetia</taxon>
        <taxon>Pirellulales</taxon>
        <taxon>Thermoguttaceae</taxon>
        <taxon>Thermogutta</taxon>
    </lineage>
</organism>
<dbReference type="AlphaFoldDB" id="A0A286RJ77"/>
<dbReference type="FunFam" id="3.20.20.100:FF:000004">
    <property type="entry name" value="Oxidoreductase, aldo/keto reductase"/>
    <property type="match status" value="1"/>
</dbReference>
<dbReference type="CDD" id="cd19091">
    <property type="entry name" value="AKR_PsAKR"/>
    <property type="match status" value="1"/>
</dbReference>
<dbReference type="Proteomes" id="UP000215086">
    <property type="component" value="Chromosome"/>
</dbReference>
<dbReference type="KEGG" id="ttf:THTE_3370"/>
<proteinExistence type="predicted"/>
<dbReference type="InterPro" id="IPR023210">
    <property type="entry name" value="NADP_OxRdtase_dom"/>
</dbReference>
<dbReference type="PANTHER" id="PTHR43364:SF18">
    <property type="entry name" value="OXIDOREDUCTASE"/>
    <property type="match status" value="1"/>
</dbReference>
<evidence type="ECO:0000256" key="1">
    <source>
        <dbReference type="ARBA" id="ARBA00023002"/>
    </source>
</evidence>
<sequence length="334" mass="37820">MEMRFLGGTGVRVSVLCLGTMTFGKNQWQMGNMTLPEVKEAIKLCLDAGVNFIDTADVYSYGESEDLLGQAIQGIRKDLIIATKVRMRMSDKPNDIGLSRHHILESCDASLKRLRTDYIDLYQVHIWDPVTPLEETLRALDDLVRWGKVRYIGVSNYAAWQIMKALWVSDRHGWVRFQSLQALYNLAIRDIEVELVPLCQDQNLGILPWSPLAFGLLSGKYRRNAPMPQGTRMQGPLKDFLPTDWDRVYNIVDVLDEIAKGHGVPVAAVALAWLIQKPAVTSVIIGARTLDQLRENLKAAEVKLSQEEMKRLDEVSARPMPYPQWMIATVGQDR</sequence>
<evidence type="ECO:0000313" key="4">
    <source>
        <dbReference type="Proteomes" id="UP000215086"/>
    </source>
</evidence>
<keyword evidence="4" id="KW-1185">Reference proteome</keyword>
<evidence type="ECO:0000313" key="3">
    <source>
        <dbReference type="EMBL" id="ASV75972.1"/>
    </source>
</evidence>
<dbReference type="PRINTS" id="PR00069">
    <property type="entry name" value="ALDKETRDTASE"/>
</dbReference>
<gene>
    <name evidence="3" type="ORF">THTE_3370</name>
</gene>
<name>A0A286RJ77_9BACT</name>
<protein>
    <submittedName>
        <fullName evidence="3">Oxidoreductase</fullName>
    </submittedName>
</protein>
<dbReference type="GO" id="GO:0005829">
    <property type="term" value="C:cytosol"/>
    <property type="evidence" value="ECO:0007669"/>
    <property type="project" value="TreeGrafter"/>
</dbReference>
<dbReference type="InterPro" id="IPR050523">
    <property type="entry name" value="AKR_Detox_Biosynth"/>
</dbReference>
<evidence type="ECO:0000259" key="2">
    <source>
        <dbReference type="Pfam" id="PF00248"/>
    </source>
</evidence>
<dbReference type="InterPro" id="IPR036812">
    <property type="entry name" value="NAD(P)_OxRdtase_dom_sf"/>
</dbReference>
<dbReference type="GO" id="GO:0016491">
    <property type="term" value="F:oxidoreductase activity"/>
    <property type="evidence" value="ECO:0007669"/>
    <property type="project" value="UniProtKB-KW"/>
</dbReference>
<dbReference type="PANTHER" id="PTHR43364">
    <property type="entry name" value="NADH-SPECIFIC METHYLGLYOXAL REDUCTASE-RELATED"/>
    <property type="match status" value="1"/>
</dbReference>
<dbReference type="OrthoDB" id="9773828at2"/>
<dbReference type="SUPFAM" id="SSF51430">
    <property type="entry name" value="NAD(P)-linked oxidoreductase"/>
    <property type="match status" value="1"/>
</dbReference>
<dbReference type="PROSITE" id="PS00062">
    <property type="entry name" value="ALDOKETO_REDUCTASE_2"/>
    <property type="match status" value="1"/>
</dbReference>
<dbReference type="InterPro" id="IPR018170">
    <property type="entry name" value="Aldo/ket_reductase_CS"/>
</dbReference>
<dbReference type="Pfam" id="PF00248">
    <property type="entry name" value="Aldo_ket_red"/>
    <property type="match status" value="1"/>
</dbReference>
<dbReference type="EMBL" id="CP018477">
    <property type="protein sequence ID" value="ASV75972.1"/>
    <property type="molecule type" value="Genomic_DNA"/>
</dbReference>
<dbReference type="RefSeq" id="WP_095415865.1">
    <property type="nucleotide sequence ID" value="NZ_CP018477.1"/>
</dbReference>
<dbReference type="InterPro" id="IPR020471">
    <property type="entry name" value="AKR"/>
</dbReference>
<feature type="domain" description="NADP-dependent oxidoreductase" evidence="2">
    <location>
        <begin position="16"/>
        <end position="316"/>
    </location>
</feature>
<dbReference type="Gene3D" id="3.20.20.100">
    <property type="entry name" value="NADP-dependent oxidoreductase domain"/>
    <property type="match status" value="1"/>
</dbReference>